<dbReference type="AlphaFoldDB" id="A0A067MNJ5"/>
<gene>
    <name evidence="1" type="ORF">BOTBODRAFT_64903</name>
</gene>
<evidence type="ECO:0000313" key="2">
    <source>
        <dbReference type="Proteomes" id="UP000027195"/>
    </source>
</evidence>
<accession>A0A067MNJ5</accession>
<dbReference type="SUPFAM" id="SSF50494">
    <property type="entry name" value="Trypsin-like serine proteases"/>
    <property type="match status" value="1"/>
</dbReference>
<reference evidence="2" key="1">
    <citation type="journal article" date="2014" name="Proc. Natl. Acad. Sci. U.S.A.">
        <title>Extensive sampling of basidiomycete genomes demonstrates inadequacy of the white-rot/brown-rot paradigm for wood decay fungi.</title>
        <authorList>
            <person name="Riley R."/>
            <person name="Salamov A.A."/>
            <person name="Brown D.W."/>
            <person name="Nagy L.G."/>
            <person name="Floudas D."/>
            <person name="Held B.W."/>
            <person name="Levasseur A."/>
            <person name="Lombard V."/>
            <person name="Morin E."/>
            <person name="Otillar R."/>
            <person name="Lindquist E.A."/>
            <person name="Sun H."/>
            <person name="LaButti K.M."/>
            <person name="Schmutz J."/>
            <person name="Jabbour D."/>
            <person name="Luo H."/>
            <person name="Baker S.E."/>
            <person name="Pisabarro A.G."/>
            <person name="Walton J.D."/>
            <person name="Blanchette R.A."/>
            <person name="Henrissat B."/>
            <person name="Martin F."/>
            <person name="Cullen D."/>
            <person name="Hibbett D.S."/>
            <person name="Grigoriev I.V."/>
        </authorList>
    </citation>
    <scope>NUCLEOTIDE SEQUENCE [LARGE SCALE GENOMIC DNA]</scope>
    <source>
        <strain evidence="2">FD-172 SS1</strain>
    </source>
</reference>
<proteinExistence type="predicted"/>
<protein>
    <recommendedName>
        <fullName evidence="3">Peptidase S1 domain-containing protein</fullName>
    </recommendedName>
</protein>
<keyword evidence="2" id="KW-1185">Reference proteome</keyword>
<dbReference type="EMBL" id="KL198028">
    <property type="protein sequence ID" value="KDQ16285.1"/>
    <property type="molecule type" value="Genomic_DNA"/>
</dbReference>
<dbReference type="Proteomes" id="UP000027195">
    <property type="component" value="Unassembled WGS sequence"/>
</dbReference>
<evidence type="ECO:0000313" key="1">
    <source>
        <dbReference type="EMBL" id="KDQ16285.1"/>
    </source>
</evidence>
<organism evidence="1 2">
    <name type="scientific">Botryobasidium botryosum (strain FD-172 SS1)</name>
    <dbReference type="NCBI Taxonomy" id="930990"/>
    <lineage>
        <taxon>Eukaryota</taxon>
        <taxon>Fungi</taxon>
        <taxon>Dikarya</taxon>
        <taxon>Basidiomycota</taxon>
        <taxon>Agaricomycotina</taxon>
        <taxon>Agaricomycetes</taxon>
        <taxon>Cantharellales</taxon>
        <taxon>Botryobasidiaceae</taxon>
        <taxon>Botryobasidium</taxon>
    </lineage>
</organism>
<evidence type="ECO:0008006" key="3">
    <source>
        <dbReference type="Google" id="ProtNLM"/>
    </source>
</evidence>
<dbReference type="OrthoDB" id="5424209at2759"/>
<dbReference type="HOGENOM" id="CLU_024804_0_0_1"/>
<sequence>MPPGPETYHELKQLRAVFGHKIIAAWKDLGPKIVAYLDSVEVPSTSIDSVRFAKVGEEKAGPVVLWIGVFPESLSGADARIAAHGCLALLKEFRITNVEVELRESICTRSVGSSPKLLKPVYDLQSTADVRGPLTAAFGLRIAGEDTPWAEGTGGNKVFLITARHIVFPLEEGNVRPNGHDARTNTCALHRNVLLDTKAYYHNVVTSIKVRIKRHVMKYWGHESQRVLGHVVRSPPITLSAGNEGYTEDYAIIELDSSKIDKSAFRGNVIDLVPEFTFKMCPRSDDYATFKYPVGRLLKLQDYIKEEEMSHPKVLDSNSEECLLVIKSGNATDVTIGRATGVFSYVREYFDDGTHQTSTEWAILPYDNKSDVFSAPGDSGSVIIDGRGRFGGLLTGGAGKMGSLDITNATPFFWLWSRISADRFPDAHLDLGMA</sequence>
<dbReference type="InterPro" id="IPR009003">
    <property type="entry name" value="Peptidase_S1_PA"/>
</dbReference>
<dbReference type="InParanoid" id="A0A067MNJ5"/>
<name>A0A067MNJ5_BOTB1</name>